<name>A0A918K2T4_9GAMM</name>
<accession>A0A918K2T4</accession>
<keyword evidence="1" id="KW-1133">Transmembrane helix</keyword>
<dbReference type="Proteomes" id="UP000626148">
    <property type="component" value="Unassembled WGS sequence"/>
</dbReference>
<organism evidence="2 3">
    <name type="scientific">Saccharospirillum salsuginis</name>
    <dbReference type="NCBI Taxonomy" id="418750"/>
    <lineage>
        <taxon>Bacteria</taxon>
        <taxon>Pseudomonadati</taxon>
        <taxon>Pseudomonadota</taxon>
        <taxon>Gammaproteobacteria</taxon>
        <taxon>Oceanospirillales</taxon>
        <taxon>Saccharospirillaceae</taxon>
        <taxon>Saccharospirillum</taxon>
    </lineage>
</organism>
<evidence type="ECO:0000256" key="1">
    <source>
        <dbReference type="SAM" id="Phobius"/>
    </source>
</evidence>
<keyword evidence="3" id="KW-1185">Reference proteome</keyword>
<dbReference type="AlphaFoldDB" id="A0A918K2T4"/>
<keyword evidence="1" id="KW-0472">Membrane</keyword>
<evidence type="ECO:0008006" key="4">
    <source>
        <dbReference type="Google" id="ProtNLM"/>
    </source>
</evidence>
<gene>
    <name evidence="2" type="ORF">GCM10007392_10410</name>
</gene>
<feature type="transmembrane region" description="Helical" evidence="1">
    <location>
        <begin position="34"/>
        <end position="56"/>
    </location>
</feature>
<comment type="caution">
    <text evidence="2">The sequence shown here is derived from an EMBL/GenBank/DDBJ whole genome shotgun (WGS) entry which is preliminary data.</text>
</comment>
<sequence length="514" mass="56269">MIYFTLLTTPDYIHGAKLSGSYDFSHRQREVVTVIRTFALGLSVVFGTVLALPAFAGNFNYIAPGPASSVGAISNSEISTSGRYNPSATFGSTKFSRFPLLDFTGNVQTRGLGEFNTVFEDMGDRLDSIDATFTAFEDGDATVGDVLGEINDLESALDTNIALLADNFYAKPGAMVHMPFTPLDLNFQETGTFSFGVSSLTQGRISLLHDEIEFDVDAQAITDANDNDEDLEPTDFLRTTSSIYLKQAQVFNLDLGYARQLPPITFLDNFGVSATAGARGTLIAHSLQKRLYPLKSLIQDADSGDDSLQQTIQDDLTSAYNNYNYDVALDLGVTLTRDNTQLGFTLYNVNRPVMEYNVLGGACGDLTDDTEQTECFHAEHFASLGDMSLAEEHRVYPHLGIEASQSWLNNRLVLASSLDVTQKTDLFGEESQTMNLAFLAQPTQWYWPRLRLGVGKDFTDLEATQLGFGLSFFKVFQLDSSLNADLGDLFSDDLTEQGNALRSASASASFNIAF</sequence>
<reference evidence="2" key="2">
    <citation type="submission" date="2020-09" db="EMBL/GenBank/DDBJ databases">
        <authorList>
            <person name="Sun Q."/>
            <person name="Kim S."/>
        </authorList>
    </citation>
    <scope>NUCLEOTIDE SEQUENCE</scope>
    <source>
        <strain evidence="2">KCTC 22169</strain>
    </source>
</reference>
<reference evidence="2" key="1">
    <citation type="journal article" date="2014" name="Int. J. Syst. Evol. Microbiol.">
        <title>Complete genome sequence of Corynebacterium casei LMG S-19264T (=DSM 44701T), isolated from a smear-ripened cheese.</title>
        <authorList>
            <consortium name="US DOE Joint Genome Institute (JGI-PGF)"/>
            <person name="Walter F."/>
            <person name="Albersmeier A."/>
            <person name="Kalinowski J."/>
            <person name="Ruckert C."/>
        </authorList>
    </citation>
    <scope>NUCLEOTIDE SEQUENCE</scope>
    <source>
        <strain evidence="2">KCTC 22169</strain>
    </source>
</reference>
<keyword evidence="1" id="KW-0812">Transmembrane</keyword>
<dbReference type="Pfam" id="PF13729">
    <property type="entry name" value="TraF_2"/>
    <property type="match status" value="1"/>
</dbReference>
<dbReference type="InterPro" id="IPR032811">
    <property type="entry name" value="Put_conjugal_transfer"/>
</dbReference>
<evidence type="ECO:0000313" key="3">
    <source>
        <dbReference type="Proteomes" id="UP000626148"/>
    </source>
</evidence>
<dbReference type="EMBL" id="BMXR01000002">
    <property type="protein sequence ID" value="GGX45359.1"/>
    <property type="molecule type" value="Genomic_DNA"/>
</dbReference>
<evidence type="ECO:0000313" key="2">
    <source>
        <dbReference type="EMBL" id="GGX45359.1"/>
    </source>
</evidence>
<proteinExistence type="predicted"/>
<protein>
    <recommendedName>
        <fullName evidence="4">Plasmid transfer operon, TraF, protein</fullName>
    </recommendedName>
</protein>